<name>A0A6V7PBA1_ANACO</name>
<sequence>MENPRVPLNSSTEDAAVYVNAKQFQSISLRVAPPTCGSPPEGSTGRFVKTKSDGNKQPNKSLPSHPPPPPPPATASLFNDSCESRPSFYRMLYTEEVKQRPTASAATAVDATAITITAY</sequence>
<proteinExistence type="predicted"/>
<feature type="compositionally biased region" description="Pro residues" evidence="1">
    <location>
        <begin position="64"/>
        <end position="73"/>
    </location>
</feature>
<gene>
    <name evidence="2" type="ORF">CB5_LOCUS11312</name>
</gene>
<dbReference type="AlphaFoldDB" id="A0A6V7PBA1"/>
<protein>
    <submittedName>
        <fullName evidence="2">Uncharacterized protein</fullName>
    </submittedName>
</protein>
<evidence type="ECO:0000313" key="2">
    <source>
        <dbReference type="EMBL" id="CAD1828101.1"/>
    </source>
</evidence>
<dbReference type="EMBL" id="LR862147">
    <property type="protein sequence ID" value="CAD1828101.1"/>
    <property type="molecule type" value="Genomic_DNA"/>
</dbReference>
<feature type="region of interest" description="Disordered" evidence="1">
    <location>
        <begin position="31"/>
        <end position="80"/>
    </location>
</feature>
<evidence type="ECO:0000256" key="1">
    <source>
        <dbReference type="SAM" id="MobiDB-lite"/>
    </source>
</evidence>
<reference evidence="2" key="1">
    <citation type="submission" date="2020-07" db="EMBL/GenBank/DDBJ databases">
        <authorList>
            <person name="Lin J."/>
        </authorList>
    </citation>
    <scope>NUCLEOTIDE SEQUENCE</scope>
</reference>
<organism evidence="2">
    <name type="scientific">Ananas comosus var. bracteatus</name>
    <name type="common">red pineapple</name>
    <dbReference type="NCBI Taxonomy" id="296719"/>
    <lineage>
        <taxon>Eukaryota</taxon>
        <taxon>Viridiplantae</taxon>
        <taxon>Streptophyta</taxon>
        <taxon>Embryophyta</taxon>
        <taxon>Tracheophyta</taxon>
        <taxon>Spermatophyta</taxon>
        <taxon>Magnoliopsida</taxon>
        <taxon>Liliopsida</taxon>
        <taxon>Poales</taxon>
        <taxon>Bromeliaceae</taxon>
        <taxon>Bromelioideae</taxon>
        <taxon>Ananas</taxon>
    </lineage>
</organism>
<accession>A0A6V7PBA1</accession>